<protein>
    <submittedName>
        <fullName evidence="2">Uncharacterized protein</fullName>
    </submittedName>
</protein>
<organism evidence="2 3">
    <name type="scientific">Tritrichomonas musculus</name>
    <dbReference type="NCBI Taxonomy" id="1915356"/>
    <lineage>
        <taxon>Eukaryota</taxon>
        <taxon>Metamonada</taxon>
        <taxon>Parabasalia</taxon>
        <taxon>Tritrichomonadida</taxon>
        <taxon>Tritrichomonadidae</taxon>
        <taxon>Tritrichomonas</taxon>
    </lineage>
</organism>
<evidence type="ECO:0000256" key="1">
    <source>
        <dbReference type="SAM" id="MobiDB-lite"/>
    </source>
</evidence>
<dbReference type="Proteomes" id="UP001470230">
    <property type="component" value="Unassembled WGS sequence"/>
</dbReference>
<feature type="region of interest" description="Disordered" evidence="1">
    <location>
        <begin position="100"/>
        <end position="121"/>
    </location>
</feature>
<reference evidence="2 3" key="1">
    <citation type="submission" date="2024-04" db="EMBL/GenBank/DDBJ databases">
        <title>Tritrichomonas musculus Genome.</title>
        <authorList>
            <person name="Alves-Ferreira E."/>
            <person name="Grigg M."/>
            <person name="Lorenzi H."/>
            <person name="Galac M."/>
        </authorList>
    </citation>
    <scope>NUCLEOTIDE SEQUENCE [LARGE SCALE GENOMIC DNA]</scope>
    <source>
        <strain evidence="2 3">EAF2021</strain>
    </source>
</reference>
<proteinExistence type="predicted"/>
<accession>A0ABR2L0K8</accession>
<keyword evidence="3" id="KW-1185">Reference proteome</keyword>
<gene>
    <name evidence="2" type="ORF">M9Y10_014644</name>
</gene>
<sequence length="295" mass="34681">MSTFYDHSMLYVPLPNLLFNIITSIPENEEYEDKKDCLHQKDIMEFTPLPNIVGKIDVDSSESDESVEDLSEQVIDNWIQHETNPKQAIINFEKIEIKEEKNNSKNSKPKRDYSLDESFLSKKEQMKQVDNDSNTIKNSKSFGYLPNDKHPIIFGQKQQPEKSKDITKLQQQKQNDIKIEFSNVPHLDIKDKSQQFIFKKENLQKVERNKPDQIRNVNKGNEIKIELPHNRKNESSNEVTIEPKNNSIKIERKTELPTLKFSFKNQNEIPEREIFSSEKELNNLNDYQKITILTN</sequence>
<comment type="caution">
    <text evidence="2">The sequence shown here is derived from an EMBL/GenBank/DDBJ whole genome shotgun (WGS) entry which is preliminary data.</text>
</comment>
<dbReference type="EMBL" id="JAPFFF010000002">
    <property type="protein sequence ID" value="KAK8896727.1"/>
    <property type="molecule type" value="Genomic_DNA"/>
</dbReference>
<evidence type="ECO:0000313" key="2">
    <source>
        <dbReference type="EMBL" id="KAK8896727.1"/>
    </source>
</evidence>
<evidence type="ECO:0000313" key="3">
    <source>
        <dbReference type="Proteomes" id="UP001470230"/>
    </source>
</evidence>
<name>A0ABR2L0K8_9EUKA</name>